<dbReference type="PROSITE" id="PS51076">
    <property type="entry name" value="MH2"/>
    <property type="match status" value="1"/>
</dbReference>
<dbReference type="GO" id="GO:0051239">
    <property type="term" value="P:regulation of multicellular organismal process"/>
    <property type="evidence" value="ECO:0007669"/>
    <property type="project" value="UniProtKB-ARBA"/>
</dbReference>
<organism evidence="3 4">
    <name type="scientific">Dermatophagoides pteronyssinus</name>
    <name type="common">European house dust mite</name>
    <dbReference type="NCBI Taxonomy" id="6956"/>
    <lineage>
        <taxon>Eukaryota</taxon>
        <taxon>Metazoa</taxon>
        <taxon>Ecdysozoa</taxon>
        <taxon>Arthropoda</taxon>
        <taxon>Chelicerata</taxon>
        <taxon>Arachnida</taxon>
        <taxon>Acari</taxon>
        <taxon>Acariformes</taxon>
        <taxon>Sarcoptiformes</taxon>
        <taxon>Astigmata</taxon>
        <taxon>Psoroptidia</taxon>
        <taxon>Analgoidea</taxon>
        <taxon>Pyroglyphidae</taxon>
        <taxon>Dermatophagoidinae</taxon>
        <taxon>Dermatophagoides</taxon>
    </lineage>
</organism>
<dbReference type="PANTHER" id="PTHR22742">
    <property type="entry name" value="EXPANSION, ISOFORM A-RELATED"/>
    <property type="match status" value="1"/>
</dbReference>
<dbReference type="SUPFAM" id="SSF49879">
    <property type="entry name" value="SMAD/FHA domain"/>
    <property type="match status" value="1"/>
</dbReference>
<keyword evidence="3" id="KW-1185">Reference proteome</keyword>
<feature type="region of interest" description="Disordered" evidence="1">
    <location>
        <begin position="1"/>
        <end position="42"/>
    </location>
</feature>
<evidence type="ECO:0000313" key="4">
    <source>
        <dbReference type="RefSeq" id="XP_027198341.1"/>
    </source>
</evidence>
<protein>
    <submittedName>
        <fullName evidence="4">Signal transducer and activator of transcription B-like</fullName>
    </submittedName>
</protein>
<evidence type="ECO:0000256" key="1">
    <source>
        <dbReference type="SAM" id="MobiDB-lite"/>
    </source>
</evidence>
<gene>
    <name evidence="4" type="primary">LOC113792632</name>
</gene>
<dbReference type="InterPro" id="IPR008984">
    <property type="entry name" value="SMAD_FHA_dom_sf"/>
</dbReference>
<dbReference type="KEGG" id="dpte:113792632"/>
<evidence type="ECO:0000313" key="3">
    <source>
        <dbReference type="Proteomes" id="UP000515146"/>
    </source>
</evidence>
<sequence length="625" mass="71798">MPLIQRNLFPSRPSPKKCDGPSVLRNSTNSNSLANNNNDSINNSRIIINPNLSLYNSNDNDQSIINNIKARNKKDGKQFLRKSQSTSMISLLAITSNNNNSNQNHLVPFNKKNSLKTPIYDDNFNIINSDTSSDPNSLCSSSSSSMENNNQNMMISRRRILSRSRDALNSSSSCTTTSDDYQSFNHQQQDEDVWFNRTKLISDHVDEIISKWNQIDDEIWAKIICMERNRRVAKAYARTPILTINGFDLGFDGHRIGLNGFKNPMRDKKCQEIKNLIEDGIKIRMDDNGNLLMKRLTDVDVFIYRYDRMNDDMIIDKIEQRRKSIILFDMKQYHSDLLQQLHSPRSSSSIPNRRKIEQKCFCFISFGMAINNPTDQLLNTPVWCILINLVALEMLIKLLPPAPANNPISEDNFYSLPITISSSFHNKFTNNANGYPNQHQQPLSLSLLPPKLPPRDLMNKNPPLTLPEPDYEDDIKHNNNVIITKQQQKPSFPSNQDDDPYFYGLSAHVPKFPNNNQQQRSIPPPILRKAKNRFANNYHQPQPASSQFDPITMIQPINGRHNQNNNNDDNNEIYGINPSLLRKNTKFQPRITTNNSNSSSLRNIFSRKNKSTNINKDQNNNPRKH</sequence>
<dbReference type="PANTHER" id="PTHR22742:SF2">
    <property type="entry name" value="EXPANSION, ISOFORM A-RELATED"/>
    <property type="match status" value="1"/>
</dbReference>
<dbReference type="InParanoid" id="A0A6P6XZR3"/>
<dbReference type="GO" id="GO:0050793">
    <property type="term" value="P:regulation of developmental process"/>
    <property type="evidence" value="ECO:0007669"/>
    <property type="project" value="UniProtKB-ARBA"/>
</dbReference>
<dbReference type="OMA" id="GIKIRMD"/>
<dbReference type="OrthoDB" id="5973987at2759"/>
<dbReference type="AlphaFoldDB" id="A0A6P6XZR3"/>
<dbReference type="Gene3D" id="2.60.200.10">
    <property type="match status" value="1"/>
</dbReference>
<feature type="domain" description="MH2" evidence="2">
    <location>
        <begin position="220"/>
        <end position="412"/>
    </location>
</feature>
<feature type="region of interest" description="Disordered" evidence="1">
    <location>
        <begin position="555"/>
        <end position="625"/>
    </location>
</feature>
<dbReference type="InterPro" id="IPR001132">
    <property type="entry name" value="SMAD_dom_Dwarfin-type"/>
</dbReference>
<dbReference type="SMART" id="SM00524">
    <property type="entry name" value="DWB"/>
    <property type="match status" value="1"/>
</dbReference>
<dbReference type="Proteomes" id="UP000515146">
    <property type="component" value="Unplaced"/>
</dbReference>
<dbReference type="GO" id="GO:0009791">
    <property type="term" value="P:post-embryonic development"/>
    <property type="evidence" value="ECO:0007669"/>
    <property type="project" value="UniProtKB-ARBA"/>
</dbReference>
<dbReference type="GO" id="GO:0006355">
    <property type="term" value="P:regulation of DNA-templated transcription"/>
    <property type="evidence" value="ECO:0007669"/>
    <property type="project" value="InterPro"/>
</dbReference>
<accession>A0A6P6XZR3</accession>
<dbReference type="InterPro" id="IPR017855">
    <property type="entry name" value="SMAD-like_dom_sf"/>
</dbReference>
<name>A0A6P6XZR3_DERPT</name>
<evidence type="ECO:0000259" key="2">
    <source>
        <dbReference type="PROSITE" id="PS51076"/>
    </source>
</evidence>
<dbReference type="FunCoup" id="A0A6P6XZR3">
    <property type="interactions" value="1"/>
</dbReference>
<reference evidence="4" key="1">
    <citation type="submission" date="2025-08" db="UniProtKB">
        <authorList>
            <consortium name="RefSeq"/>
        </authorList>
    </citation>
    <scope>IDENTIFICATION</scope>
    <source>
        <strain evidence="4">Airmid</strain>
    </source>
</reference>
<feature type="compositionally biased region" description="Polar residues" evidence="1">
    <location>
        <begin position="611"/>
        <end position="625"/>
    </location>
</feature>
<dbReference type="Pfam" id="PF03166">
    <property type="entry name" value="MH2"/>
    <property type="match status" value="1"/>
</dbReference>
<proteinExistence type="predicted"/>
<feature type="compositionally biased region" description="Low complexity" evidence="1">
    <location>
        <begin position="24"/>
        <end position="42"/>
    </location>
</feature>
<dbReference type="RefSeq" id="XP_027198341.1">
    <property type="nucleotide sequence ID" value="XM_027342540.1"/>
</dbReference>